<evidence type="ECO:0000313" key="3">
    <source>
        <dbReference type="EMBL" id="OGZ66777.1"/>
    </source>
</evidence>
<protein>
    <recommendedName>
        <fullName evidence="2">GIY-YIG domain-containing protein</fullName>
    </recommendedName>
</protein>
<dbReference type="EMBL" id="MHOQ01000022">
    <property type="protein sequence ID" value="OGZ66777.1"/>
    <property type="molecule type" value="Genomic_DNA"/>
</dbReference>
<sequence length="90" mass="10668">MFYVYFIFLNNGNIYKGLTDNLKRRVSEHILGKVVSTKNKRPLKLIYYEAYLMKGDALKREKYLKTTHGRQDSKRQLSYLFKKLKGSPSD</sequence>
<evidence type="ECO:0000313" key="4">
    <source>
        <dbReference type="Proteomes" id="UP000179183"/>
    </source>
</evidence>
<dbReference type="InterPro" id="IPR000305">
    <property type="entry name" value="GIY-YIG_endonuc"/>
</dbReference>
<dbReference type="SUPFAM" id="SSF82771">
    <property type="entry name" value="GIY-YIG endonuclease"/>
    <property type="match status" value="1"/>
</dbReference>
<dbReference type="AlphaFoldDB" id="A0A1G2HWD9"/>
<dbReference type="InterPro" id="IPR050190">
    <property type="entry name" value="UPF0213_domain"/>
</dbReference>
<proteinExistence type="inferred from homology"/>
<dbReference type="Gene3D" id="3.40.1440.10">
    <property type="entry name" value="GIY-YIG endonuclease"/>
    <property type="match status" value="1"/>
</dbReference>
<name>A0A1G2HWD9_9BACT</name>
<organism evidence="3 4">
    <name type="scientific">Candidatus Staskawiczbacteria bacterium RIFCSPHIGHO2_02_FULL_33_16</name>
    <dbReference type="NCBI Taxonomy" id="1802204"/>
    <lineage>
        <taxon>Bacteria</taxon>
        <taxon>Candidatus Staskawicziibacteriota</taxon>
    </lineage>
</organism>
<gene>
    <name evidence="3" type="ORF">A3D34_03645</name>
</gene>
<reference evidence="3 4" key="1">
    <citation type="journal article" date="2016" name="Nat. Commun.">
        <title>Thousands of microbial genomes shed light on interconnected biogeochemical processes in an aquifer system.</title>
        <authorList>
            <person name="Anantharaman K."/>
            <person name="Brown C.T."/>
            <person name="Hug L.A."/>
            <person name="Sharon I."/>
            <person name="Castelle C.J."/>
            <person name="Probst A.J."/>
            <person name="Thomas B.C."/>
            <person name="Singh A."/>
            <person name="Wilkins M.J."/>
            <person name="Karaoz U."/>
            <person name="Brodie E.L."/>
            <person name="Williams K.H."/>
            <person name="Hubbard S.S."/>
            <person name="Banfield J.F."/>
        </authorList>
    </citation>
    <scope>NUCLEOTIDE SEQUENCE [LARGE SCALE GENOMIC DNA]</scope>
</reference>
<dbReference type="InterPro" id="IPR035901">
    <property type="entry name" value="GIY-YIG_endonuc_sf"/>
</dbReference>
<dbReference type="PANTHER" id="PTHR34477">
    <property type="entry name" value="UPF0213 PROTEIN YHBQ"/>
    <property type="match status" value="1"/>
</dbReference>
<dbReference type="Pfam" id="PF01541">
    <property type="entry name" value="GIY-YIG"/>
    <property type="match status" value="1"/>
</dbReference>
<accession>A0A1G2HWD9</accession>
<comment type="similarity">
    <text evidence="1">Belongs to the UPF0213 family.</text>
</comment>
<evidence type="ECO:0000256" key="1">
    <source>
        <dbReference type="ARBA" id="ARBA00007435"/>
    </source>
</evidence>
<feature type="domain" description="GIY-YIG" evidence="2">
    <location>
        <begin position="1"/>
        <end position="76"/>
    </location>
</feature>
<dbReference type="PANTHER" id="PTHR34477:SF1">
    <property type="entry name" value="UPF0213 PROTEIN YHBQ"/>
    <property type="match status" value="1"/>
</dbReference>
<dbReference type="Proteomes" id="UP000179183">
    <property type="component" value="Unassembled WGS sequence"/>
</dbReference>
<dbReference type="PROSITE" id="PS50164">
    <property type="entry name" value="GIY_YIG"/>
    <property type="match status" value="1"/>
</dbReference>
<comment type="caution">
    <text evidence="3">The sequence shown here is derived from an EMBL/GenBank/DDBJ whole genome shotgun (WGS) entry which is preliminary data.</text>
</comment>
<evidence type="ECO:0000259" key="2">
    <source>
        <dbReference type="PROSITE" id="PS50164"/>
    </source>
</evidence>